<comment type="caution">
    <text evidence="2">The sequence shown here is derived from an EMBL/GenBank/DDBJ whole genome shotgun (WGS) entry which is preliminary data.</text>
</comment>
<name>A0A9D3X6Q3_9SAUR</name>
<organism evidence="2 3">
    <name type="scientific">Mauremys mutica</name>
    <name type="common">yellowpond turtle</name>
    <dbReference type="NCBI Taxonomy" id="74926"/>
    <lineage>
        <taxon>Eukaryota</taxon>
        <taxon>Metazoa</taxon>
        <taxon>Chordata</taxon>
        <taxon>Craniata</taxon>
        <taxon>Vertebrata</taxon>
        <taxon>Euteleostomi</taxon>
        <taxon>Archelosauria</taxon>
        <taxon>Testudinata</taxon>
        <taxon>Testudines</taxon>
        <taxon>Cryptodira</taxon>
        <taxon>Durocryptodira</taxon>
        <taxon>Testudinoidea</taxon>
        <taxon>Geoemydidae</taxon>
        <taxon>Geoemydinae</taxon>
        <taxon>Mauremys</taxon>
    </lineage>
</organism>
<evidence type="ECO:0000313" key="3">
    <source>
        <dbReference type="Proteomes" id="UP000827986"/>
    </source>
</evidence>
<sequence length="67" mass="7006">GVGAAAFISYSTLDSIISARRLSEGNQRAGGKLEKSHLNSRVVSGADGDGSPVHLSSPANFTLRHRQ</sequence>
<keyword evidence="3" id="KW-1185">Reference proteome</keyword>
<evidence type="ECO:0000256" key="1">
    <source>
        <dbReference type="SAM" id="MobiDB-lite"/>
    </source>
</evidence>
<dbReference type="EMBL" id="JAHDVG010000475">
    <property type="protein sequence ID" value="KAH1176334.1"/>
    <property type="molecule type" value="Genomic_DNA"/>
</dbReference>
<dbReference type="AlphaFoldDB" id="A0A9D3X6Q3"/>
<dbReference type="Gene3D" id="2.60.220.50">
    <property type="match status" value="1"/>
</dbReference>
<feature type="non-terminal residue" evidence="2">
    <location>
        <position position="1"/>
    </location>
</feature>
<proteinExistence type="predicted"/>
<evidence type="ECO:0000313" key="2">
    <source>
        <dbReference type="EMBL" id="KAH1176334.1"/>
    </source>
</evidence>
<dbReference type="InterPro" id="IPR046338">
    <property type="entry name" value="GAIN_dom_sf"/>
</dbReference>
<feature type="region of interest" description="Disordered" evidence="1">
    <location>
        <begin position="25"/>
        <end position="67"/>
    </location>
</feature>
<dbReference type="Proteomes" id="UP000827986">
    <property type="component" value="Unassembled WGS sequence"/>
</dbReference>
<accession>A0A9D3X6Q3</accession>
<protein>
    <submittedName>
        <fullName evidence="2">Uncharacterized protein</fullName>
    </submittedName>
</protein>
<feature type="non-terminal residue" evidence="2">
    <location>
        <position position="67"/>
    </location>
</feature>
<reference evidence="2" key="1">
    <citation type="submission" date="2021-09" db="EMBL/GenBank/DDBJ databases">
        <title>The genome of Mauremys mutica provides insights into the evolution of semi-aquatic lifestyle.</title>
        <authorList>
            <person name="Gong S."/>
            <person name="Gao Y."/>
        </authorList>
    </citation>
    <scope>NUCLEOTIDE SEQUENCE</scope>
    <source>
        <strain evidence="2">MM-2020</strain>
        <tissue evidence="2">Muscle</tissue>
    </source>
</reference>
<gene>
    <name evidence="2" type="ORF">KIL84_021068</name>
</gene>